<protein>
    <submittedName>
        <fullName evidence="1">Uncharacterized protein</fullName>
    </submittedName>
</protein>
<evidence type="ECO:0000313" key="1">
    <source>
        <dbReference type="EMBL" id="KAF2706169.1"/>
    </source>
</evidence>
<reference evidence="1" key="1">
    <citation type="journal article" date="2020" name="Stud. Mycol.">
        <title>101 Dothideomycetes genomes: a test case for predicting lifestyles and emergence of pathogens.</title>
        <authorList>
            <person name="Haridas S."/>
            <person name="Albert R."/>
            <person name="Binder M."/>
            <person name="Bloem J."/>
            <person name="Labutti K."/>
            <person name="Salamov A."/>
            <person name="Andreopoulos B."/>
            <person name="Baker S."/>
            <person name="Barry K."/>
            <person name="Bills G."/>
            <person name="Bluhm B."/>
            <person name="Cannon C."/>
            <person name="Castanera R."/>
            <person name="Culley D."/>
            <person name="Daum C."/>
            <person name="Ezra D."/>
            <person name="Gonzalez J."/>
            <person name="Henrissat B."/>
            <person name="Kuo A."/>
            <person name="Liang C."/>
            <person name="Lipzen A."/>
            <person name="Lutzoni F."/>
            <person name="Magnuson J."/>
            <person name="Mondo S."/>
            <person name="Nolan M."/>
            <person name="Ohm R."/>
            <person name="Pangilinan J."/>
            <person name="Park H.-J."/>
            <person name="Ramirez L."/>
            <person name="Alfaro M."/>
            <person name="Sun H."/>
            <person name="Tritt A."/>
            <person name="Yoshinaga Y."/>
            <person name="Zwiers L.-H."/>
            <person name="Turgeon B."/>
            <person name="Goodwin S."/>
            <person name="Spatafora J."/>
            <person name="Crous P."/>
            <person name="Grigoriev I."/>
        </authorList>
    </citation>
    <scope>NUCLEOTIDE SEQUENCE</scope>
    <source>
        <strain evidence="1">CBS 279.74</strain>
    </source>
</reference>
<sequence>MAIDIEASNITNGNGVKKANAVATWKPPHRSASWRVLIHPRALTRDGRRSRPIIPRQLVFPNRETVSNCTWQSSVPVEYIMYDLWESMRAQDKAPADDILVPVFTFIHEIANRPGEKEIKASQSLQEEGAVLCWAVKVLADEETGLDVSSSKRVLRSMIREWEMGV</sequence>
<keyword evidence="2" id="KW-1185">Reference proteome</keyword>
<name>A0A6G1JZY2_9PLEO</name>
<proteinExistence type="predicted"/>
<dbReference type="OrthoDB" id="3004402at2759"/>
<accession>A0A6G1JZY2</accession>
<dbReference type="AlphaFoldDB" id="A0A6G1JZY2"/>
<organism evidence="1 2">
    <name type="scientific">Pleomassaria siparia CBS 279.74</name>
    <dbReference type="NCBI Taxonomy" id="1314801"/>
    <lineage>
        <taxon>Eukaryota</taxon>
        <taxon>Fungi</taxon>
        <taxon>Dikarya</taxon>
        <taxon>Ascomycota</taxon>
        <taxon>Pezizomycotina</taxon>
        <taxon>Dothideomycetes</taxon>
        <taxon>Pleosporomycetidae</taxon>
        <taxon>Pleosporales</taxon>
        <taxon>Pleomassariaceae</taxon>
        <taxon>Pleomassaria</taxon>
    </lineage>
</organism>
<dbReference type="EMBL" id="MU005776">
    <property type="protein sequence ID" value="KAF2706169.1"/>
    <property type="molecule type" value="Genomic_DNA"/>
</dbReference>
<gene>
    <name evidence="1" type="ORF">K504DRAFT_505127</name>
</gene>
<evidence type="ECO:0000313" key="2">
    <source>
        <dbReference type="Proteomes" id="UP000799428"/>
    </source>
</evidence>
<dbReference type="Proteomes" id="UP000799428">
    <property type="component" value="Unassembled WGS sequence"/>
</dbReference>